<dbReference type="OrthoDB" id="10030083at2759"/>
<evidence type="ECO:0000256" key="7">
    <source>
        <dbReference type="SAM" id="Phobius"/>
    </source>
</evidence>
<evidence type="ECO:0000256" key="5">
    <source>
        <dbReference type="ARBA" id="ARBA00023136"/>
    </source>
</evidence>
<dbReference type="InterPro" id="IPR000326">
    <property type="entry name" value="PAP2/HPO"/>
</dbReference>
<feature type="transmembrane region" description="Helical" evidence="7">
    <location>
        <begin position="99"/>
        <end position="121"/>
    </location>
</feature>
<feature type="transmembrane region" description="Helical" evidence="7">
    <location>
        <begin position="294"/>
        <end position="316"/>
    </location>
</feature>
<comment type="subcellular location">
    <subcellularLocation>
        <location evidence="1">Membrane</location>
        <topology evidence="1">Multi-pass membrane protein</topology>
    </subcellularLocation>
</comment>
<sequence length="516" mass="57306">MQVGQQQKEQREAQSPLSYKPTTSPSSDPEAQRGQKALGPSMQHQSSSSHSTEHARQHEPQDHPTSAPSQPDPPTLPLEHTDQLPSAETRRRLGDFLRLVWVDWLFLFLALVFCGILNYWVPMYRLNYRKIPLWYDPVKKTWYGPLSLSCPKNGWPDVITSTATAIVVVFVPLTVILCTSLLTKSFWDAYNAKIGLIKALVLMTVFQEIFKRFVGEYRPYFMEACILQIPSSTIGSPYSPTWFKIKEICPRNLHPNAWQSFPSGHTGSSFAAGTYLALYLNAKFKAFSNYQTRFWKCLCVLIPLFGAGLIGTGMMIDCNHHAHDVIISMFIGTIFGLMAYRSNFHSCFDYRNNHIPVPYRGQTRSFKPVDASINTASEPAEKRTGEGEIPYGPNSSHPDRFLAVRWPFGLDEKRGPKNTKKRVPPPSGPDVTPEKNASVAHSSDGGMAFDGNSSVNGVLSTRIRSSTDQGSVIHHRPGGNDGASSPCSSYTRADAASVRDRELIGSGVGSEVADMV</sequence>
<proteinExistence type="inferred from homology"/>
<evidence type="ECO:0000256" key="1">
    <source>
        <dbReference type="ARBA" id="ARBA00004141"/>
    </source>
</evidence>
<evidence type="ECO:0000259" key="8">
    <source>
        <dbReference type="SMART" id="SM00014"/>
    </source>
</evidence>
<reference evidence="9" key="1">
    <citation type="submission" date="2021-03" db="EMBL/GenBank/DDBJ databases">
        <authorList>
            <person name="Tagirdzhanova G."/>
        </authorList>
    </citation>
    <scope>NUCLEOTIDE SEQUENCE</scope>
</reference>
<protein>
    <recommendedName>
        <fullName evidence="8">Phosphatidic acid phosphatase type 2/haloperoxidase domain-containing protein</fullName>
    </recommendedName>
</protein>
<feature type="region of interest" description="Disordered" evidence="6">
    <location>
        <begin position="1"/>
        <end position="84"/>
    </location>
</feature>
<dbReference type="InterPro" id="IPR036938">
    <property type="entry name" value="PAP2/HPO_sf"/>
</dbReference>
<dbReference type="GO" id="GO:0008195">
    <property type="term" value="F:phosphatidate phosphatase activity"/>
    <property type="evidence" value="ECO:0007669"/>
    <property type="project" value="TreeGrafter"/>
</dbReference>
<evidence type="ECO:0000256" key="3">
    <source>
        <dbReference type="ARBA" id="ARBA00022692"/>
    </source>
</evidence>
<dbReference type="SMART" id="SM00014">
    <property type="entry name" value="acidPPc"/>
    <property type="match status" value="1"/>
</dbReference>
<dbReference type="Proteomes" id="UP000664521">
    <property type="component" value="Unassembled WGS sequence"/>
</dbReference>
<keyword evidence="4 7" id="KW-1133">Transmembrane helix</keyword>
<evidence type="ECO:0000256" key="2">
    <source>
        <dbReference type="ARBA" id="ARBA00008816"/>
    </source>
</evidence>
<feature type="transmembrane region" description="Helical" evidence="7">
    <location>
        <begin position="322"/>
        <end position="340"/>
    </location>
</feature>
<dbReference type="GO" id="GO:0016020">
    <property type="term" value="C:membrane"/>
    <property type="evidence" value="ECO:0007669"/>
    <property type="project" value="UniProtKB-SubCell"/>
</dbReference>
<dbReference type="Gene3D" id="1.20.144.10">
    <property type="entry name" value="Phosphatidic acid phosphatase type 2/haloperoxidase"/>
    <property type="match status" value="1"/>
</dbReference>
<feature type="compositionally biased region" description="Basic and acidic residues" evidence="6">
    <location>
        <begin position="51"/>
        <end position="62"/>
    </location>
</feature>
<gene>
    <name evidence="9" type="ORF">HETSPECPRED_004821</name>
</gene>
<comment type="similarity">
    <text evidence="2">Belongs to the PA-phosphatase related phosphoesterase family.</text>
</comment>
<keyword evidence="5 7" id="KW-0472">Membrane</keyword>
<evidence type="ECO:0000313" key="9">
    <source>
        <dbReference type="EMBL" id="CAF9904908.1"/>
    </source>
</evidence>
<dbReference type="InterPro" id="IPR043216">
    <property type="entry name" value="PAP-like"/>
</dbReference>
<evidence type="ECO:0000313" key="10">
    <source>
        <dbReference type="Proteomes" id="UP000664521"/>
    </source>
</evidence>
<feature type="compositionally biased region" description="Polar residues" evidence="6">
    <location>
        <begin position="451"/>
        <end position="470"/>
    </location>
</feature>
<feature type="region of interest" description="Disordered" evidence="6">
    <location>
        <begin position="375"/>
        <end position="494"/>
    </location>
</feature>
<keyword evidence="10" id="KW-1185">Reference proteome</keyword>
<keyword evidence="3 7" id="KW-0812">Transmembrane</keyword>
<dbReference type="GO" id="GO:0046839">
    <property type="term" value="P:phospholipid dephosphorylation"/>
    <property type="evidence" value="ECO:0007669"/>
    <property type="project" value="TreeGrafter"/>
</dbReference>
<comment type="caution">
    <text evidence="9">The sequence shown here is derived from an EMBL/GenBank/DDBJ whole genome shotgun (WGS) entry which is preliminary data.</text>
</comment>
<dbReference type="AlphaFoldDB" id="A0A8H3EGN4"/>
<name>A0A8H3EGN4_9LECA</name>
<dbReference type="GO" id="GO:0006644">
    <property type="term" value="P:phospholipid metabolic process"/>
    <property type="evidence" value="ECO:0007669"/>
    <property type="project" value="InterPro"/>
</dbReference>
<evidence type="ECO:0000256" key="4">
    <source>
        <dbReference type="ARBA" id="ARBA00022989"/>
    </source>
</evidence>
<evidence type="ECO:0000256" key="6">
    <source>
        <dbReference type="SAM" id="MobiDB-lite"/>
    </source>
</evidence>
<dbReference type="Pfam" id="PF01569">
    <property type="entry name" value="PAP2"/>
    <property type="match status" value="1"/>
</dbReference>
<feature type="domain" description="Phosphatidic acid phosphatase type 2/haloperoxidase" evidence="8">
    <location>
        <begin position="194"/>
        <end position="340"/>
    </location>
</feature>
<feature type="compositionally biased region" description="Polar residues" evidence="6">
    <location>
        <begin position="482"/>
        <end position="491"/>
    </location>
</feature>
<feature type="transmembrane region" description="Helical" evidence="7">
    <location>
        <begin position="158"/>
        <end position="182"/>
    </location>
</feature>
<organism evidence="9 10">
    <name type="scientific">Heterodermia speciosa</name>
    <dbReference type="NCBI Taxonomy" id="116794"/>
    <lineage>
        <taxon>Eukaryota</taxon>
        <taxon>Fungi</taxon>
        <taxon>Dikarya</taxon>
        <taxon>Ascomycota</taxon>
        <taxon>Pezizomycotina</taxon>
        <taxon>Lecanoromycetes</taxon>
        <taxon>OSLEUM clade</taxon>
        <taxon>Lecanoromycetidae</taxon>
        <taxon>Caliciales</taxon>
        <taxon>Physciaceae</taxon>
        <taxon>Heterodermia</taxon>
    </lineage>
</organism>
<feature type="compositionally biased region" description="Polar residues" evidence="6">
    <location>
        <begin position="1"/>
        <end position="29"/>
    </location>
</feature>
<dbReference type="SUPFAM" id="SSF48317">
    <property type="entry name" value="Acid phosphatase/Vanadium-dependent haloperoxidase"/>
    <property type="match status" value="1"/>
</dbReference>
<dbReference type="PANTHER" id="PTHR10165:SF84">
    <property type="entry name" value="PHOSPHATIDIC ACID PHOSPHATASE BETA"/>
    <property type="match status" value="1"/>
</dbReference>
<feature type="compositionally biased region" description="Low complexity" evidence="6">
    <location>
        <begin position="41"/>
        <end position="50"/>
    </location>
</feature>
<accession>A0A8H3EGN4</accession>
<dbReference type="PANTHER" id="PTHR10165">
    <property type="entry name" value="LIPID PHOSPHATE PHOSPHATASE"/>
    <property type="match status" value="1"/>
</dbReference>
<dbReference type="EMBL" id="CAJPDS010000003">
    <property type="protein sequence ID" value="CAF9904908.1"/>
    <property type="molecule type" value="Genomic_DNA"/>
</dbReference>